<proteinExistence type="predicted"/>
<gene>
    <name evidence="1" type="ORF">EV192_106603</name>
</gene>
<protein>
    <submittedName>
        <fullName evidence="1">Uncharacterized protein</fullName>
    </submittedName>
</protein>
<dbReference type="EMBL" id="SLWS01000006">
    <property type="protein sequence ID" value="TCO57126.1"/>
    <property type="molecule type" value="Genomic_DNA"/>
</dbReference>
<dbReference type="Proteomes" id="UP000295680">
    <property type="component" value="Unassembled WGS sequence"/>
</dbReference>
<sequence>MAVTVHGGVSGFQVETETNQQQLSVHARSNQKLSPAGLRAVVAALNTYYGSTLSAAQKAAMPDFTCTVSAGLISCYAAPGTEATLASALITAIGSNTVRG</sequence>
<comment type="caution">
    <text evidence="1">The sequence shown here is derived from an EMBL/GenBank/DDBJ whole genome shotgun (WGS) entry which is preliminary data.</text>
</comment>
<evidence type="ECO:0000313" key="1">
    <source>
        <dbReference type="EMBL" id="TCO57126.1"/>
    </source>
</evidence>
<accession>A0A4R2JJD9</accession>
<dbReference type="OrthoDB" id="10002870at2"/>
<keyword evidence="2" id="KW-1185">Reference proteome</keyword>
<reference evidence="1 2" key="1">
    <citation type="submission" date="2019-03" db="EMBL/GenBank/DDBJ databases">
        <title>Genomic Encyclopedia of Type Strains, Phase IV (KMG-IV): sequencing the most valuable type-strain genomes for metagenomic binning, comparative biology and taxonomic classification.</title>
        <authorList>
            <person name="Goeker M."/>
        </authorList>
    </citation>
    <scope>NUCLEOTIDE SEQUENCE [LARGE SCALE GENOMIC DNA]</scope>
    <source>
        <strain evidence="1 2">DSM 45934</strain>
    </source>
</reference>
<dbReference type="RefSeq" id="WP_132120923.1">
    <property type="nucleotide sequence ID" value="NZ_SLWS01000006.1"/>
</dbReference>
<name>A0A4R2JJD9_9PSEU</name>
<evidence type="ECO:0000313" key="2">
    <source>
        <dbReference type="Proteomes" id="UP000295680"/>
    </source>
</evidence>
<organism evidence="1 2">
    <name type="scientific">Actinocrispum wychmicini</name>
    <dbReference type="NCBI Taxonomy" id="1213861"/>
    <lineage>
        <taxon>Bacteria</taxon>
        <taxon>Bacillati</taxon>
        <taxon>Actinomycetota</taxon>
        <taxon>Actinomycetes</taxon>
        <taxon>Pseudonocardiales</taxon>
        <taxon>Pseudonocardiaceae</taxon>
        <taxon>Actinocrispum</taxon>
    </lineage>
</organism>
<dbReference type="AlphaFoldDB" id="A0A4R2JJD9"/>